<evidence type="ECO:0000259" key="2">
    <source>
        <dbReference type="PROSITE" id="PS50937"/>
    </source>
</evidence>
<dbReference type="EMBL" id="QUSL01000005">
    <property type="protein sequence ID" value="RGD86530.1"/>
    <property type="molecule type" value="Genomic_DNA"/>
</dbReference>
<dbReference type="Gene3D" id="1.10.1660.10">
    <property type="match status" value="1"/>
</dbReference>
<dbReference type="Proteomes" id="UP000261032">
    <property type="component" value="Unassembled WGS sequence"/>
</dbReference>
<gene>
    <name evidence="4" type="ORF">DXB93_05020</name>
    <name evidence="3" type="ORF">PM738_09460</name>
</gene>
<dbReference type="InterPro" id="IPR047057">
    <property type="entry name" value="MerR_fam"/>
</dbReference>
<reference evidence="3" key="2">
    <citation type="submission" date="2023-01" db="EMBL/GenBank/DDBJ databases">
        <title>Human gut microbiome strain richness.</title>
        <authorList>
            <person name="Chen-Liaw A."/>
        </authorList>
    </citation>
    <scope>NUCLEOTIDE SEQUENCE</scope>
    <source>
        <strain evidence="3">1001217st2_G6_1001217B_191108</strain>
    </source>
</reference>
<comment type="caution">
    <text evidence="4">The sequence shown here is derived from an EMBL/GenBank/DDBJ whole genome shotgun (WGS) entry which is preliminary data.</text>
</comment>
<dbReference type="InterPro" id="IPR009061">
    <property type="entry name" value="DNA-bd_dom_put_sf"/>
</dbReference>
<dbReference type="EMBL" id="JAQLKE010000013">
    <property type="protein sequence ID" value="MDB7084026.1"/>
    <property type="molecule type" value="Genomic_DNA"/>
</dbReference>
<evidence type="ECO:0000256" key="1">
    <source>
        <dbReference type="ARBA" id="ARBA00023125"/>
    </source>
</evidence>
<organism evidence="4 5">
    <name type="scientific">Thomasclavelia ramosa</name>
    <dbReference type="NCBI Taxonomy" id="1547"/>
    <lineage>
        <taxon>Bacteria</taxon>
        <taxon>Bacillati</taxon>
        <taxon>Bacillota</taxon>
        <taxon>Erysipelotrichia</taxon>
        <taxon>Erysipelotrichales</taxon>
        <taxon>Coprobacillaceae</taxon>
        <taxon>Thomasclavelia</taxon>
    </lineage>
</organism>
<keyword evidence="1" id="KW-0238">DNA-binding</keyword>
<evidence type="ECO:0000313" key="3">
    <source>
        <dbReference type="EMBL" id="MDB7084026.1"/>
    </source>
</evidence>
<dbReference type="GO" id="GO:0003700">
    <property type="term" value="F:DNA-binding transcription factor activity"/>
    <property type="evidence" value="ECO:0007669"/>
    <property type="project" value="InterPro"/>
</dbReference>
<dbReference type="SUPFAM" id="SSF46955">
    <property type="entry name" value="Putative DNA-binding domain"/>
    <property type="match status" value="1"/>
</dbReference>
<accession>A0A3E3AIW5</accession>
<dbReference type="Pfam" id="PF13411">
    <property type="entry name" value="MerR_1"/>
    <property type="match status" value="1"/>
</dbReference>
<evidence type="ECO:0000313" key="4">
    <source>
        <dbReference type="EMBL" id="RGD86530.1"/>
    </source>
</evidence>
<dbReference type="GO" id="GO:0003677">
    <property type="term" value="F:DNA binding"/>
    <property type="evidence" value="ECO:0007669"/>
    <property type="project" value="UniProtKB-KW"/>
</dbReference>
<dbReference type="PANTHER" id="PTHR30204">
    <property type="entry name" value="REDOX-CYCLING DRUG-SENSING TRANSCRIPTIONAL ACTIVATOR SOXR"/>
    <property type="match status" value="1"/>
</dbReference>
<dbReference type="PANTHER" id="PTHR30204:SF98">
    <property type="entry name" value="HTH-TYPE TRANSCRIPTIONAL REGULATOR ADHR"/>
    <property type="match status" value="1"/>
</dbReference>
<name>A0A3E3AIW5_9FIRM</name>
<dbReference type="AlphaFoldDB" id="A0A3E3AIW5"/>
<dbReference type="RefSeq" id="WP_003537488.1">
    <property type="nucleotide sequence ID" value="NZ_AP031443.1"/>
</dbReference>
<proteinExistence type="predicted"/>
<feature type="domain" description="HTH merR-type" evidence="2">
    <location>
        <begin position="1"/>
        <end position="68"/>
    </location>
</feature>
<dbReference type="Proteomes" id="UP001211987">
    <property type="component" value="Unassembled WGS sequence"/>
</dbReference>
<dbReference type="PROSITE" id="PS50937">
    <property type="entry name" value="HTH_MERR_2"/>
    <property type="match status" value="1"/>
</dbReference>
<sequence length="123" mass="14630">MRIKEVSKRFNVSITALRYYEKVGLFEDVNRVNGIREYEDKDIERLSLILTLKNIGLSNETILKYIELNEQGAHTKKQQIQVLKLERQKLLDSIHNQQKNIDSLDYLIYQLKDKEKIKHGEQK</sequence>
<evidence type="ECO:0000313" key="5">
    <source>
        <dbReference type="Proteomes" id="UP000261032"/>
    </source>
</evidence>
<reference evidence="4 5" key="1">
    <citation type="submission" date="2018-08" db="EMBL/GenBank/DDBJ databases">
        <title>A genome reference for cultivated species of the human gut microbiota.</title>
        <authorList>
            <person name="Zou Y."/>
            <person name="Xue W."/>
            <person name="Luo G."/>
        </authorList>
    </citation>
    <scope>NUCLEOTIDE SEQUENCE [LARGE SCALE GENOMIC DNA]</scope>
    <source>
        <strain evidence="4 5">OM06-4</strain>
    </source>
</reference>
<protein>
    <submittedName>
        <fullName evidence="4">MerR family transcriptional regulator</fullName>
    </submittedName>
</protein>
<dbReference type="InterPro" id="IPR000551">
    <property type="entry name" value="MerR-type_HTH_dom"/>
</dbReference>
<dbReference type="SMART" id="SM00422">
    <property type="entry name" value="HTH_MERR"/>
    <property type="match status" value="1"/>
</dbReference>